<gene>
    <name evidence="12" type="ORF">CAEBREN_20032</name>
</gene>
<evidence type="ECO:0000256" key="6">
    <source>
        <dbReference type="ARBA" id="ARBA00023049"/>
    </source>
</evidence>
<keyword evidence="2 9" id="KW-0645">Protease</keyword>
<dbReference type="EC" id="3.4.24.-" evidence="10"/>
<reference evidence="13" key="1">
    <citation type="submission" date="2011-07" db="EMBL/GenBank/DDBJ databases">
        <authorList>
            <consortium name="Caenorhabditis brenneri Sequencing and Analysis Consortium"/>
            <person name="Wilson R.K."/>
        </authorList>
    </citation>
    <scope>NUCLEOTIDE SEQUENCE [LARGE SCALE GENOMIC DNA]</scope>
    <source>
        <strain evidence="13">PB2801</strain>
    </source>
</reference>
<dbReference type="PIRSF" id="PIRSF036365">
    <property type="entry name" value="Astacin_nematoda"/>
    <property type="match status" value="1"/>
</dbReference>
<dbReference type="GO" id="GO:0018996">
    <property type="term" value="P:molting cycle, collagen and cuticulin-based cuticle"/>
    <property type="evidence" value="ECO:0007669"/>
    <property type="project" value="InterPro"/>
</dbReference>
<keyword evidence="3 9" id="KW-0479">Metal-binding</keyword>
<evidence type="ECO:0000256" key="8">
    <source>
        <dbReference type="ARBA" id="ARBA00023157"/>
    </source>
</evidence>
<evidence type="ECO:0000256" key="4">
    <source>
        <dbReference type="ARBA" id="ARBA00022801"/>
    </source>
</evidence>
<keyword evidence="13" id="KW-1185">Reference proteome</keyword>
<dbReference type="OMA" id="WRITANN"/>
<dbReference type="InterPro" id="IPR001506">
    <property type="entry name" value="Peptidase_M12A"/>
</dbReference>
<dbReference type="InterPro" id="IPR024079">
    <property type="entry name" value="MetalloPept_cat_dom_sf"/>
</dbReference>
<evidence type="ECO:0000259" key="11">
    <source>
        <dbReference type="PROSITE" id="PS51864"/>
    </source>
</evidence>
<dbReference type="PRINTS" id="PR00480">
    <property type="entry name" value="ASTACIN"/>
</dbReference>
<dbReference type="Gene3D" id="3.40.390.10">
    <property type="entry name" value="Collagenase (Catalytic Domain)"/>
    <property type="match status" value="1"/>
</dbReference>
<name>G0MAK1_CAEBE</name>
<evidence type="ECO:0000256" key="1">
    <source>
        <dbReference type="ARBA" id="ARBA00022536"/>
    </source>
</evidence>
<dbReference type="Pfam" id="PF01400">
    <property type="entry name" value="Astacin"/>
    <property type="match status" value="1"/>
</dbReference>
<dbReference type="PROSITE" id="PS51864">
    <property type="entry name" value="ASTACIN"/>
    <property type="match status" value="1"/>
</dbReference>
<organism evidence="13">
    <name type="scientific">Caenorhabditis brenneri</name>
    <name type="common">Nematode worm</name>
    <dbReference type="NCBI Taxonomy" id="135651"/>
    <lineage>
        <taxon>Eukaryota</taxon>
        <taxon>Metazoa</taxon>
        <taxon>Ecdysozoa</taxon>
        <taxon>Nematoda</taxon>
        <taxon>Chromadorea</taxon>
        <taxon>Rhabditida</taxon>
        <taxon>Rhabditina</taxon>
        <taxon>Rhabditomorpha</taxon>
        <taxon>Rhabditoidea</taxon>
        <taxon>Rhabditidae</taxon>
        <taxon>Peloderinae</taxon>
        <taxon>Caenorhabditis</taxon>
    </lineage>
</organism>
<dbReference type="HOGENOM" id="CLU_017286_1_1_1"/>
<dbReference type="GO" id="GO:0008270">
    <property type="term" value="F:zinc ion binding"/>
    <property type="evidence" value="ECO:0007669"/>
    <property type="project" value="UniProtKB-UniRule"/>
</dbReference>
<dbReference type="PANTHER" id="PTHR10127">
    <property type="entry name" value="DISCOIDIN, CUB, EGF, LAMININ , AND ZINC METALLOPROTEASE DOMAIN CONTAINING"/>
    <property type="match status" value="1"/>
</dbReference>
<keyword evidence="6 9" id="KW-0482">Metalloprotease</keyword>
<comment type="cofactor">
    <cofactor evidence="9 10">
        <name>Zn(2+)</name>
        <dbReference type="ChEBI" id="CHEBI:29105"/>
    </cofactor>
    <text evidence="9 10">Binds 1 zinc ion per subunit.</text>
</comment>
<dbReference type="InterPro" id="IPR035914">
    <property type="entry name" value="Sperma_CUB_dom_sf"/>
</dbReference>
<keyword evidence="5 9" id="KW-0862">Zinc</keyword>
<evidence type="ECO:0000256" key="2">
    <source>
        <dbReference type="ARBA" id="ARBA00022670"/>
    </source>
</evidence>
<keyword evidence="8" id="KW-1015">Disulfide bond</keyword>
<comment type="caution">
    <text evidence="9">Lacks conserved residue(s) required for the propagation of feature annotation.</text>
</comment>
<dbReference type="InterPro" id="IPR017050">
    <property type="entry name" value="Metallopeptidase_nem"/>
</dbReference>
<evidence type="ECO:0000256" key="9">
    <source>
        <dbReference type="PROSITE-ProRule" id="PRU01211"/>
    </source>
</evidence>
<keyword evidence="4 9" id="KW-0378">Hydrolase</keyword>
<feature type="binding site" evidence="9">
    <location>
        <position position="35"/>
    </location>
    <ligand>
        <name>Zn(2+)</name>
        <dbReference type="ChEBI" id="CHEBI:29105"/>
        <note>catalytic</note>
    </ligand>
</feature>
<evidence type="ECO:0000313" key="13">
    <source>
        <dbReference type="Proteomes" id="UP000008068"/>
    </source>
</evidence>
<evidence type="ECO:0000256" key="3">
    <source>
        <dbReference type="ARBA" id="ARBA00022723"/>
    </source>
</evidence>
<dbReference type="eggNOG" id="KOG3714">
    <property type="taxonomic scope" value="Eukaryota"/>
</dbReference>
<dbReference type="EMBL" id="GL379788">
    <property type="protein sequence ID" value="EGT40663.1"/>
    <property type="molecule type" value="Genomic_DNA"/>
</dbReference>
<feature type="binding site" evidence="9">
    <location>
        <position position="31"/>
    </location>
    <ligand>
        <name>Zn(2+)</name>
        <dbReference type="ChEBI" id="CHEBI:29105"/>
        <note>catalytic</note>
    </ligand>
</feature>
<dbReference type="PROSITE" id="PS00022">
    <property type="entry name" value="EGF_1"/>
    <property type="match status" value="1"/>
</dbReference>
<dbReference type="InParanoid" id="G0MAK1"/>
<dbReference type="AlphaFoldDB" id="G0MAK1"/>
<dbReference type="Gene3D" id="2.60.120.290">
    <property type="entry name" value="Spermadhesin, CUB domain"/>
    <property type="match status" value="1"/>
</dbReference>
<dbReference type="SUPFAM" id="SSF55486">
    <property type="entry name" value="Metalloproteases ('zincins'), catalytic domain"/>
    <property type="match status" value="1"/>
</dbReference>
<evidence type="ECO:0000256" key="10">
    <source>
        <dbReference type="RuleBase" id="RU361183"/>
    </source>
</evidence>
<dbReference type="PROSITE" id="PS01186">
    <property type="entry name" value="EGF_2"/>
    <property type="match status" value="1"/>
</dbReference>
<evidence type="ECO:0000256" key="5">
    <source>
        <dbReference type="ARBA" id="ARBA00022833"/>
    </source>
</evidence>
<evidence type="ECO:0000256" key="7">
    <source>
        <dbReference type="ARBA" id="ARBA00023145"/>
    </source>
</evidence>
<dbReference type="SUPFAM" id="SSF49854">
    <property type="entry name" value="Spermadhesin, CUB domain"/>
    <property type="match status" value="1"/>
</dbReference>
<dbReference type="InterPro" id="IPR000742">
    <property type="entry name" value="EGF"/>
</dbReference>
<dbReference type="InterPro" id="IPR000859">
    <property type="entry name" value="CUB_dom"/>
</dbReference>
<proteinExistence type="predicted"/>
<dbReference type="Proteomes" id="UP000008068">
    <property type="component" value="Unassembled WGS sequence"/>
</dbReference>
<protein>
    <recommendedName>
        <fullName evidence="10">Metalloendopeptidase</fullName>
        <ecNumber evidence="10">3.4.24.-</ecNumber>
    </recommendedName>
</protein>
<feature type="domain" description="Peptidase M12A" evidence="11">
    <location>
        <begin position="1"/>
        <end position="134"/>
    </location>
</feature>
<keyword evidence="7" id="KW-0865">Zymogen</keyword>
<dbReference type="GO" id="GO:0006508">
    <property type="term" value="P:proteolysis"/>
    <property type="evidence" value="ECO:0007669"/>
    <property type="project" value="UniProtKB-KW"/>
</dbReference>
<accession>G0MAK1</accession>
<evidence type="ECO:0000313" key="12">
    <source>
        <dbReference type="EMBL" id="EGT40663.1"/>
    </source>
</evidence>
<feature type="binding site" evidence="9">
    <location>
        <position position="41"/>
    </location>
    <ligand>
        <name>Zn(2+)</name>
        <dbReference type="ChEBI" id="CHEBI:29105"/>
        <note>catalytic</note>
    </ligand>
</feature>
<dbReference type="GO" id="GO:0004222">
    <property type="term" value="F:metalloendopeptidase activity"/>
    <property type="evidence" value="ECO:0007669"/>
    <property type="project" value="UniProtKB-UniRule"/>
</dbReference>
<dbReference type="OrthoDB" id="5913174at2759"/>
<sequence>MDCWARLGKEGTTPQEISIDVNCESLGTVTHEIAHAFGFVHEHKHFERDDYIIVQYENINSTQWFNFDIELESTVEDFGIGYDYGSVMHYRGNSFTKNKNLTILTVDPNYQDTIGQEVGPSFADVKKLNFAYCNSTCPNTLNCERGGYVDPNNCNRCKCPEGFGGQLCEKVAVNIKACGASNLTATRSTQVIKAAGAKTCYYLIKAPTNKRVFFNLIKKAFPNYWQCSGGYVEINYNGDFKLTGARYCFYEPTVSQSKHEELLVIYKGAEDSEFALSYRYDDPSTASRVNNIEKTGCAIPKKMEKN</sequence>
<keyword evidence="1" id="KW-0245">EGF-like domain</keyword>
<dbReference type="PANTHER" id="PTHR10127:SF780">
    <property type="entry name" value="METALLOENDOPEPTIDASE"/>
    <property type="match status" value="1"/>
</dbReference>
<feature type="active site" evidence="9">
    <location>
        <position position="32"/>
    </location>
</feature>
<dbReference type="SMART" id="SM00042">
    <property type="entry name" value="CUB"/>
    <property type="match status" value="1"/>
</dbReference>
<dbReference type="STRING" id="135651.G0MAK1"/>